<dbReference type="EMBL" id="SMOL01000768">
    <property type="protein sequence ID" value="KAB2597658.1"/>
    <property type="molecule type" value="Genomic_DNA"/>
</dbReference>
<comment type="caution">
    <text evidence="4">The sequence shown here is derived from an EMBL/GenBank/DDBJ whole genome shotgun (WGS) entry which is preliminary data.</text>
</comment>
<dbReference type="Gene3D" id="3.90.190.10">
    <property type="entry name" value="Protein tyrosine phosphatase superfamily"/>
    <property type="match status" value="1"/>
</dbReference>
<feature type="domain" description="Phosphatase tensin-type" evidence="3">
    <location>
        <begin position="1"/>
        <end position="90"/>
    </location>
</feature>
<dbReference type="AlphaFoldDB" id="A0A5N5F3K6"/>
<dbReference type="PROSITE" id="PS00383">
    <property type="entry name" value="TYR_PHOSPHATASE_1"/>
    <property type="match status" value="1"/>
</dbReference>
<protein>
    <submittedName>
        <fullName evidence="4">Dual-specificity protein phosphatase PTEN-like</fullName>
    </submittedName>
</protein>
<feature type="domain" description="Tyrosine specific protein phosphatases" evidence="2">
    <location>
        <begin position="1"/>
        <end position="78"/>
    </location>
</feature>
<reference evidence="5" key="2">
    <citation type="submission" date="2019-10" db="EMBL/GenBank/DDBJ databases">
        <title>A de novo genome assembly of a pear dwarfing rootstock.</title>
        <authorList>
            <person name="Wang F."/>
            <person name="Wang J."/>
            <person name="Li S."/>
            <person name="Zhang Y."/>
            <person name="Fang M."/>
            <person name="Ma L."/>
            <person name="Zhao Y."/>
            <person name="Jiang S."/>
        </authorList>
    </citation>
    <scope>NUCLEOTIDE SEQUENCE [LARGE SCALE GENOMIC DNA]</scope>
</reference>
<evidence type="ECO:0000313" key="5">
    <source>
        <dbReference type="Proteomes" id="UP000327157"/>
    </source>
</evidence>
<dbReference type="GO" id="GO:0005829">
    <property type="term" value="C:cytosol"/>
    <property type="evidence" value="ECO:0007669"/>
    <property type="project" value="TreeGrafter"/>
</dbReference>
<sequence length="111" mass="12599">MVSEMIGESDTFLVGAFGEGVENVVVVHCKAGMARTGVMICSLLLFLKFFPMAEEAMNYYNHIRCMDGKTLVLPSQIRYVKYFEHILKHFNGETPPDRRYTSDTLLQNVSV</sequence>
<organism evidence="4 5">
    <name type="scientific">Pyrus ussuriensis x Pyrus communis</name>
    <dbReference type="NCBI Taxonomy" id="2448454"/>
    <lineage>
        <taxon>Eukaryota</taxon>
        <taxon>Viridiplantae</taxon>
        <taxon>Streptophyta</taxon>
        <taxon>Embryophyta</taxon>
        <taxon>Tracheophyta</taxon>
        <taxon>Spermatophyta</taxon>
        <taxon>Magnoliopsida</taxon>
        <taxon>eudicotyledons</taxon>
        <taxon>Gunneridae</taxon>
        <taxon>Pentapetalae</taxon>
        <taxon>rosids</taxon>
        <taxon>fabids</taxon>
        <taxon>Rosales</taxon>
        <taxon>Rosaceae</taxon>
        <taxon>Amygdaloideae</taxon>
        <taxon>Maleae</taxon>
        <taxon>Pyrus</taxon>
    </lineage>
</organism>
<dbReference type="PROSITE" id="PS50056">
    <property type="entry name" value="TYR_PHOSPHATASE_2"/>
    <property type="match status" value="1"/>
</dbReference>
<name>A0A5N5F3K6_9ROSA</name>
<dbReference type="OrthoDB" id="1692296at2759"/>
<dbReference type="InterPro" id="IPR029023">
    <property type="entry name" value="Tensin_phosphatase"/>
</dbReference>
<dbReference type="InterPro" id="IPR000387">
    <property type="entry name" value="Tyr_Pase_dom"/>
</dbReference>
<dbReference type="InterPro" id="IPR051281">
    <property type="entry name" value="Dual-spec_lipid-protein_phosph"/>
</dbReference>
<evidence type="ECO:0000259" key="2">
    <source>
        <dbReference type="PROSITE" id="PS50056"/>
    </source>
</evidence>
<dbReference type="InterPro" id="IPR029021">
    <property type="entry name" value="Prot-tyrosine_phosphatase-like"/>
</dbReference>
<dbReference type="GO" id="GO:0016314">
    <property type="term" value="F:phosphatidylinositol-3,4,5-trisphosphate 3-phosphatase activity"/>
    <property type="evidence" value="ECO:0007669"/>
    <property type="project" value="TreeGrafter"/>
</dbReference>
<reference evidence="4 5" key="3">
    <citation type="submission" date="2019-11" db="EMBL/GenBank/DDBJ databases">
        <title>A de novo genome assembly of a pear dwarfing rootstock.</title>
        <authorList>
            <person name="Wang F."/>
            <person name="Wang J."/>
            <person name="Li S."/>
            <person name="Zhang Y."/>
            <person name="Fang M."/>
            <person name="Ma L."/>
            <person name="Zhao Y."/>
            <person name="Jiang S."/>
        </authorList>
    </citation>
    <scope>NUCLEOTIDE SEQUENCE [LARGE SCALE GENOMIC DNA]</scope>
    <source>
        <strain evidence="4">S2</strain>
        <tissue evidence="4">Leaf</tissue>
    </source>
</reference>
<evidence type="ECO:0000313" key="4">
    <source>
        <dbReference type="EMBL" id="KAB2597658.1"/>
    </source>
</evidence>
<dbReference type="PANTHER" id="PTHR12305">
    <property type="entry name" value="PHOSPHATASE WITH HOMOLOGY TO TENSIN"/>
    <property type="match status" value="1"/>
</dbReference>
<dbReference type="PROSITE" id="PS51181">
    <property type="entry name" value="PPASE_TENSIN"/>
    <property type="match status" value="1"/>
</dbReference>
<accession>A0A5N5F3K6</accession>
<dbReference type="InterPro" id="IPR016130">
    <property type="entry name" value="Tyr_Pase_AS"/>
</dbReference>
<dbReference type="Proteomes" id="UP000327157">
    <property type="component" value="Chromosome 1"/>
</dbReference>
<proteinExistence type="predicted"/>
<keyword evidence="5" id="KW-1185">Reference proteome</keyword>
<keyword evidence="1" id="KW-0378">Hydrolase</keyword>
<evidence type="ECO:0000256" key="1">
    <source>
        <dbReference type="ARBA" id="ARBA00022801"/>
    </source>
</evidence>
<dbReference type="PANTHER" id="PTHR12305:SF87">
    <property type="entry name" value="PHOSPHATIDYLINOSITOL 3,4,5-TRISPHOSPHATE 3-PHOSPHATASE AND PROTEIN-TYROSINE-PHOSPHATASE PTEN2B"/>
    <property type="match status" value="1"/>
</dbReference>
<dbReference type="SUPFAM" id="SSF52799">
    <property type="entry name" value="(Phosphotyrosine protein) phosphatases II"/>
    <property type="match status" value="1"/>
</dbReference>
<reference evidence="4 5" key="1">
    <citation type="submission" date="2019-09" db="EMBL/GenBank/DDBJ databases">
        <authorList>
            <person name="Ou C."/>
        </authorList>
    </citation>
    <scope>NUCLEOTIDE SEQUENCE [LARGE SCALE GENOMIC DNA]</scope>
    <source>
        <strain evidence="4">S2</strain>
        <tissue evidence="4">Leaf</tissue>
    </source>
</reference>
<evidence type="ECO:0000259" key="3">
    <source>
        <dbReference type="PROSITE" id="PS51181"/>
    </source>
</evidence>
<gene>
    <name evidence="4" type="ORF">D8674_000578</name>
</gene>